<comment type="similarity">
    <text evidence="2">Belongs to the REXO4 family.</text>
</comment>
<evidence type="ECO:0000256" key="7">
    <source>
        <dbReference type="ARBA" id="ARBA00022839"/>
    </source>
</evidence>
<dbReference type="InterPro" id="IPR047021">
    <property type="entry name" value="REXO1/3/4-like"/>
</dbReference>
<evidence type="ECO:0000256" key="4">
    <source>
        <dbReference type="ARBA" id="ARBA00022552"/>
    </source>
</evidence>
<dbReference type="AlphaFoldDB" id="G3ANC8"/>
<feature type="compositionally biased region" description="Basic residues" evidence="10">
    <location>
        <begin position="16"/>
        <end position="25"/>
    </location>
</feature>
<dbReference type="OrthoDB" id="8191639at2759"/>
<dbReference type="InParanoid" id="G3ANC8"/>
<keyword evidence="7" id="KW-0269">Exonuclease</keyword>
<dbReference type="InterPro" id="IPR012337">
    <property type="entry name" value="RNaseH-like_sf"/>
</dbReference>
<dbReference type="InterPro" id="IPR037431">
    <property type="entry name" value="REX4_DEDDh_dom"/>
</dbReference>
<dbReference type="CDD" id="cd06144">
    <property type="entry name" value="REX4_like"/>
    <property type="match status" value="1"/>
</dbReference>
<evidence type="ECO:0000256" key="5">
    <source>
        <dbReference type="ARBA" id="ARBA00022722"/>
    </source>
</evidence>
<dbReference type="FunCoup" id="G3ANC8">
    <property type="interactions" value="810"/>
</dbReference>
<name>G3ANC8_SPAPN</name>
<dbReference type="Proteomes" id="UP000000709">
    <property type="component" value="Unassembled WGS sequence"/>
</dbReference>
<dbReference type="Pfam" id="PF00929">
    <property type="entry name" value="RNase_T"/>
    <property type="match status" value="1"/>
</dbReference>
<dbReference type="GO" id="GO:0008408">
    <property type="term" value="F:3'-5' exonuclease activity"/>
    <property type="evidence" value="ECO:0007669"/>
    <property type="project" value="InterPro"/>
</dbReference>
<accession>G3ANC8</accession>
<dbReference type="PANTHER" id="PTHR12801:SF45">
    <property type="entry name" value="RNA EXONUCLEASE 4"/>
    <property type="match status" value="1"/>
</dbReference>
<evidence type="ECO:0000259" key="11">
    <source>
        <dbReference type="SMART" id="SM00479"/>
    </source>
</evidence>
<evidence type="ECO:0000256" key="9">
    <source>
        <dbReference type="ARBA" id="ARBA00025599"/>
    </source>
</evidence>
<dbReference type="SMART" id="SM00479">
    <property type="entry name" value="EXOIII"/>
    <property type="match status" value="1"/>
</dbReference>
<keyword evidence="4" id="KW-0698">rRNA processing</keyword>
<dbReference type="KEGG" id="spaa:SPAPADRAFT_55944"/>
<keyword evidence="13" id="KW-1185">Reference proteome</keyword>
<dbReference type="SUPFAM" id="SSF53098">
    <property type="entry name" value="Ribonuclease H-like"/>
    <property type="match status" value="1"/>
</dbReference>
<keyword evidence="6" id="KW-0378">Hydrolase</keyword>
<evidence type="ECO:0000256" key="2">
    <source>
        <dbReference type="ARBA" id="ARBA00010489"/>
    </source>
</evidence>
<reference evidence="12 13" key="1">
    <citation type="journal article" date="2011" name="Proc. Natl. Acad. Sci. U.S.A.">
        <title>Comparative genomics of xylose-fermenting fungi for enhanced biofuel production.</title>
        <authorList>
            <person name="Wohlbach D.J."/>
            <person name="Kuo A."/>
            <person name="Sato T.K."/>
            <person name="Potts K.M."/>
            <person name="Salamov A.A."/>
            <person name="LaButti K.M."/>
            <person name="Sun H."/>
            <person name="Clum A."/>
            <person name="Pangilinan J.L."/>
            <person name="Lindquist E.A."/>
            <person name="Lucas S."/>
            <person name="Lapidus A."/>
            <person name="Jin M."/>
            <person name="Gunawan C."/>
            <person name="Balan V."/>
            <person name="Dale B.E."/>
            <person name="Jeffries T.W."/>
            <person name="Zinkel R."/>
            <person name="Barry K.W."/>
            <person name="Grigoriev I.V."/>
            <person name="Gasch A.P."/>
        </authorList>
    </citation>
    <scope>NUCLEOTIDE SEQUENCE [LARGE SCALE GENOMIC DNA]</scope>
    <source>
        <strain evidence="13">NRRL Y-27907 / 11-Y1</strain>
    </source>
</reference>
<dbReference type="GeneID" id="18871989"/>
<dbReference type="RefSeq" id="XP_007375787.1">
    <property type="nucleotide sequence ID" value="XM_007375725.1"/>
</dbReference>
<evidence type="ECO:0000256" key="3">
    <source>
        <dbReference type="ARBA" id="ARBA00016937"/>
    </source>
</evidence>
<sequence>MAELSSNWKKLSSKISKPKTKKKTTTKLTSNAKKVISKPTKVETTPKQIEPKSDTVTNTVSPIEYALWTKEHITKEDLPSAPVALTHTPSSARRKQEPGKYIAIDCEFVGVGDDGERSVLARVSIVNFYGHILIDEFVKPRERVTDWRTWVSGVTSKHMHDAITFEEAQKRVADLIKDKIVVGHAVHHDLDSLLLSHPGWLIRDTTSYPAFRKIANGRSPSLKKLTGHFLGVDIQQSSHSSVEDARATMLLFRLHKKDFEQHLRNRHRKVSNK</sequence>
<dbReference type="InterPro" id="IPR036397">
    <property type="entry name" value="RNaseH_sf"/>
</dbReference>
<evidence type="ECO:0000313" key="12">
    <source>
        <dbReference type="EMBL" id="EGW32511.1"/>
    </source>
</evidence>
<dbReference type="FunFam" id="3.30.420.10:FF:000007">
    <property type="entry name" value="Interferon-stimulated exonuclease gene 20"/>
    <property type="match status" value="1"/>
</dbReference>
<dbReference type="PANTHER" id="PTHR12801">
    <property type="entry name" value="RNA EXONUCLEASE REXO1 / RECO3 FAMILY MEMBER-RELATED"/>
    <property type="match status" value="1"/>
</dbReference>
<proteinExistence type="inferred from homology"/>
<keyword evidence="5" id="KW-0540">Nuclease</keyword>
<protein>
    <recommendedName>
        <fullName evidence="3">RNA exonuclease 4</fullName>
    </recommendedName>
</protein>
<dbReference type="OMA" id="RYKPLCK"/>
<dbReference type="EMBL" id="GL996502">
    <property type="protein sequence ID" value="EGW32511.1"/>
    <property type="molecule type" value="Genomic_DNA"/>
</dbReference>
<keyword evidence="8" id="KW-0539">Nucleus</keyword>
<organism evidence="13">
    <name type="scientific">Spathaspora passalidarum (strain NRRL Y-27907 / 11-Y1)</name>
    <dbReference type="NCBI Taxonomy" id="619300"/>
    <lineage>
        <taxon>Eukaryota</taxon>
        <taxon>Fungi</taxon>
        <taxon>Dikarya</taxon>
        <taxon>Ascomycota</taxon>
        <taxon>Saccharomycotina</taxon>
        <taxon>Pichiomycetes</taxon>
        <taxon>Debaryomycetaceae</taxon>
        <taxon>Spathaspora</taxon>
    </lineage>
</organism>
<dbReference type="GO" id="GO:0003676">
    <property type="term" value="F:nucleic acid binding"/>
    <property type="evidence" value="ECO:0007669"/>
    <property type="project" value="InterPro"/>
</dbReference>
<evidence type="ECO:0000256" key="10">
    <source>
        <dbReference type="SAM" id="MobiDB-lite"/>
    </source>
</evidence>
<dbReference type="Gene3D" id="3.30.420.10">
    <property type="entry name" value="Ribonuclease H-like superfamily/Ribonuclease H"/>
    <property type="match status" value="1"/>
</dbReference>
<dbReference type="eggNOG" id="KOG2249">
    <property type="taxonomic scope" value="Eukaryota"/>
</dbReference>
<dbReference type="InterPro" id="IPR013520">
    <property type="entry name" value="Ribonucl_H"/>
</dbReference>
<dbReference type="STRING" id="619300.G3ANC8"/>
<gene>
    <name evidence="12" type="ORF">SPAPADRAFT_55944</name>
</gene>
<dbReference type="HOGENOM" id="CLU_022453_2_0_1"/>
<comment type="function">
    <text evidence="9">Exoribonuclease involved in ribosome biosynthesis. Involved in the processing of ITS1, the internal transcribed spacer localized between the 18S and 5.8S rRNAs.</text>
</comment>
<dbReference type="GO" id="GO:0005634">
    <property type="term" value="C:nucleus"/>
    <property type="evidence" value="ECO:0007669"/>
    <property type="project" value="UniProtKB-SubCell"/>
</dbReference>
<evidence type="ECO:0000256" key="1">
    <source>
        <dbReference type="ARBA" id="ARBA00004123"/>
    </source>
</evidence>
<dbReference type="GO" id="GO:0006364">
    <property type="term" value="P:rRNA processing"/>
    <property type="evidence" value="ECO:0007669"/>
    <property type="project" value="UniProtKB-KW"/>
</dbReference>
<dbReference type="GO" id="GO:0000027">
    <property type="term" value="P:ribosomal large subunit assembly"/>
    <property type="evidence" value="ECO:0007669"/>
    <property type="project" value="EnsemblFungi"/>
</dbReference>
<evidence type="ECO:0000256" key="6">
    <source>
        <dbReference type="ARBA" id="ARBA00022801"/>
    </source>
</evidence>
<evidence type="ECO:0000256" key="8">
    <source>
        <dbReference type="ARBA" id="ARBA00023242"/>
    </source>
</evidence>
<feature type="domain" description="Exonuclease" evidence="11">
    <location>
        <begin position="100"/>
        <end position="261"/>
    </location>
</feature>
<feature type="region of interest" description="Disordered" evidence="10">
    <location>
        <begin position="1"/>
        <end position="55"/>
    </location>
</feature>
<comment type="subcellular location">
    <subcellularLocation>
        <location evidence="1">Nucleus</location>
    </subcellularLocation>
</comment>
<evidence type="ECO:0000313" key="13">
    <source>
        <dbReference type="Proteomes" id="UP000000709"/>
    </source>
</evidence>